<dbReference type="HAMAP" id="MF_00149">
    <property type="entry name" value="DNA_mis_repair"/>
    <property type="match status" value="1"/>
</dbReference>
<dbReference type="RefSeq" id="WP_182584533.1">
    <property type="nucleotide sequence ID" value="NZ_JABVCQ010000029.1"/>
</dbReference>
<dbReference type="InterPro" id="IPR014790">
    <property type="entry name" value="MutL_C"/>
</dbReference>
<dbReference type="GO" id="GO:0004519">
    <property type="term" value="F:endonuclease activity"/>
    <property type="evidence" value="ECO:0007669"/>
    <property type="project" value="UniProtKB-KW"/>
</dbReference>
<keyword evidence="9" id="KW-0540">Nuclease</keyword>
<dbReference type="InterPro" id="IPR020667">
    <property type="entry name" value="DNA_mismatch_repair_MutL"/>
</dbReference>
<evidence type="ECO:0000256" key="3">
    <source>
        <dbReference type="ARBA" id="ARBA00022763"/>
    </source>
</evidence>
<evidence type="ECO:0000256" key="6">
    <source>
        <dbReference type="SAM" id="MobiDB-lite"/>
    </source>
</evidence>
<dbReference type="Gene3D" id="3.30.565.10">
    <property type="entry name" value="Histidine kinase-like ATPase, C-terminal domain"/>
    <property type="match status" value="1"/>
</dbReference>
<dbReference type="SUPFAM" id="SSF55874">
    <property type="entry name" value="ATPase domain of HSP90 chaperone/DNA topoisomerase II/histidine kinase"/>
    <property type="match status" value="1"/>
</dbReference>
<dbReference type="GO" id="GO:0016887">
    <property type="term" value="F:ATP hydrolysis activity"/>
    <property type="evidence" value="ECO:0007669"/>
    <property type="project" value="InterPro"/>
</dbReference>
<dbReference type="InterPro" id="IPR042120">
    <property type="entry name" value="MutL_C_dimsub"/>
</dbReference>
<comment type="caution">
    <text evidence="9">The sequence shown here is derived from an EMBL/GenBank/DDBJ whole genome shotgun (WGS) entry which is preliminary data.</text>
</comment>
<dbReference type="PANTHER" id="PTHR10073:SF12">
    <property type="entry name" value="DNA MISMATCH REPAIR PROTEIN MLH1"/>
    <property type="match status" value="1"/>
</dbReference>
<dbReference type="InterPro" id="IPR013507">
    <property type="entry name" value="DNA_mismatch_S5_2-like"/>
</dbReference>
<dbReference type="Proteomes" id="UP000548632">
    <property type="component" value="Unassembled WGS sequence"/>
</dbReference>
<dbReference type="InterPro" id="IPR002099">
    <property type="entry name" value="MutL/Mlh/PMS"/>
</dbReference>
<feature type="compositionally biased region" description="Polar residues" evidence="6">
    <location>
        <begin position="358"/>
        <end position="375"/>
    </location>
</feature>
<feature type="domain" description="DNA mismatch repair protein S5" evidence="8">
    <location>
        <begin position="216"/>
        <end position="334"/>
    </location>
</feature>
<evidence type="ECO:0000256" key="2">
    <source>
        <dbReference type="ARBA" id="ARBA00021975"/>
    </source>
</evidence>
<dbReference type="InterPro" id="IPR042121">
    <property type="entry name" value="MutL_C_regsub"/>
</dbReference>
<proteinExistence type="inferred from homology"/>
<dbReference type="Pfam" id="PF08676">
    <property type="entry name" value="MutL_C"/>
    <property type="match status" value="1"/>
</dbReference>
<reference evidence="9 10" key="1">
    <citation type="journal article" date="2020" name="Arch. Microbiol.">
        <title>The genome sequence of the giant phototrophic gammaproteobacterium Thiospirillum jenense gives insight into its physiological properties and phylogenetic relationships.</title>
        <authorList>
            <person name="Imhoff J.F."/>
            <person name="Meyer T.E."/>
            <person name="Kyndt J.A."/>
        </authorList>
    </citation>
    <scope>NUCLEOTIDE SEQUENCE [LARGE SCALE GENOMIC DNA]</scope>
    <source>
        <strain evidence="9 10">DSM 216</strain>
    </source>
</reference>
<dbReference type="Pfam" id="PF01119">
    <property type="entry name" value="DNA_mis_repair"/>
    <property type="match status" value="1"/>
</dbReference>
<dbReference type="GO" id="GO:0006298">
    <property type="term" value="P:mismatch repair"/>
    <property type="evidence" value="ECO:0007669"/>
    <property type="project" value="UniProtKB-UniRule"/>
</dbReference>
<keyword evidence="3 5" id="KW-0227">DNA damage</keyword>
<feature type="region of interest" description="Disordered" evidence="6">
    <location>
        <begin position="337"/>
        <end position="376"/>
    </location>
</feature>
<evidence type="ECO:0000259" key="7">
    <source>
        <dbReference type="SMART" id="SM00853"/>
    </source>
</evidence>
<dbReference type="SMART" id="SM00853">
    <property type="entry name" value="MutL_C"/>
    <property type="match status" value="1"/>
</dbReference>
<gene>
    <name evidence="5 9" type="primary">mutL</name>
    <name evidence="9" type="ORF">HUK38_11815</name>
</gene>
<sequence>MPRIQPLPQHLISQIAAGEVVERPVSVIKELIENSLDAGARLLEIDITHGGLKQLRVRDDGCGIDAADLPLALARHATSKITTADDLEALHTLGFRGEALPCIAAVSRLKLISRPPEAALAWSLVSNGGDVTSPQPLAHPPGTCVEVTDLFFNLPARRKFLRTAATEFGHIEQLVRQLALATPSVAVRLSHNQRLVVNLPAAPADAAADQILTARHAALLGEDFAAQALALDVHSANAHLHGWIAPATLSRAQGDRQFLFVNGRIVTDRLVNHAVRLAYQDVLPHGRYPAFVLFLELPPRLVDVNVHPSKREVRFREGRQVHDLIVQTITQRLASGRLAGYAPPPSPAALPPDLPPAVSNQPTPSPPSWSRQSTQPPLPLQVRETAARYAADFLIQQPWSSSAPPPAAPVVSATDVDVTNADLPAPSPELPATDAADPPITAPLGYALGQLHGTFIVAQAAQGLVIVDMHAAHERIGYEQLKQAWHAAAVPRQALLVPVVVSLTAAELGVIDAHEATLAELGLIVTVLSAQQAAVREVPTLLQHADLDQLLRDVLADLANIGRSARATVASHAVLATFACHHAVRAKRQLTVPEMNALLRTLERTDRADQCNHGRPTWVLIDHHQLNQWFKRGQ</sequence>
<feature type="domain" description="MutL C-terminal dimerisation" evidence="7">
    <location>
        <begin position="447"/>
        <end position="590"/>
    </location>
</feature>
<evidence type="ECO:0000256" key="4">
    <source>
        <dbReference type="ARBA" id="ARBA00023204"/>
    </source>
</evidence>
<dbReference type="PANTHER" id="PTHR10073">
    <property type="entry name" value="DNA MISMATCH REPAIR PROTEIN MLH, PMS, MUTL"/>
    <property type="match status" value="1"/>
</dbReference>
<dbReference type="InterPro" id="IPR038973">
    <property type="entry name" value="MutL/Mlh/Pms-like"/>
</dbReference>
<dbReference type="InterPro" id="IPR014721">
    <property type="entry name" value="Ribsml_uS5_D2-typ_fold_subgr"/>
</dbReference>
<dbReference type="InterPro" id="IPR020568">
    <property type="entry name" value="Ribosomal_Su5_D2-typ_SF"/>
</dbReference>
<keyword evidence="10" id="KW-1185">Reference proteome</keyword>
<dbReference type="GO" id="GO:0032300">
    <property type="term" value="C:mismatch repair complex"/>
    <property type="evidence" value="ECO:0007669"/>
    <property type="project" value="InterPro"/>
</dbReference>
<feature type="compositionally biased region" description="Pro residues" evidence="6">
    <location>
        <begin position="342"/>
        <end position="355"/>
    </location>
</feature>
<organism evidence="9 10">
    <name type="scientific">Thiospirillum jenense</name>
    <dbReference type="NCBI Taxonomy" id="1653858"/>
    <lineage>
        <taxon>Bacteria</taxon>
        <taxon>Pseudomonadati</taxon>
        <taxon>Pseudomonadota</taxon>
        <taxon>Gammaproteobacteria</taxon>
        <taxon>Chromatiales</taxon>
        <taxon>Chromatiaceae</taxon>
        <taxon>Thiospirillum</taxon>
    </lineage>
</organism>
<evidence type="ECO:0000313" key="9">
    <source>
        <dbReference type="EMBL" id="MBB1126904.1"/>
    </source>
</evidence>
<dbReference type="FunFam" id="3.30.565.10:FF:000003">
    <property type="entry name" value="DNA mismatch repair endonuclease MutL"/>
    <property type="match status" value="1"/>
</dbReference>
<dbReference type="Gene3D" id="3.30.1370.100">
    <property type="entry name" value="MutL, C-terminal domain, regulatory subdomain"/>
    <property type="match status" value="1"/>
</dbReference>
<comment type="similarity">
    <text evidence="1 5">Belongs to the DNA mismatch repair MutL/HexB family.</text>
</comment>
<dbReference type="NCBIfam" id="TIGR00585">
    <property type="entry name" value="mutl"/>
    <property type="match status" value="1"/>
</dbReference>
<dbReference type="PROSITE" id="PS00058">
    <property type="entry name" value="DNA_MISMATCH_REPAIR_1"/>
    <property type="match status" value="1"/>
</dbReference>
<dbReference type="GO" id="GO:0140664">
    <property type="term" value="F:ATP-dependent DNA damage sensor activity"/>
    <property type="evidence" value="ECO:0007669"/>
    <property type="project" value="InterPro"/>
</dbReference>
<dbReference type="AlphaFoldDB" id="A0A839HEK7"/>
<dbReference type="Gene3D" id="3.30.230.10">
    <property type="match status" value="1"/>
</dbReference>
<dbReference type="CDD" id="cd03482">
    <property type="entry name" value="MutL_Trans_MutL"/>
    <property type="match status" value="1"/>
</dbReference>
<dbReference type="InterPro" id="IPR014762">
    <property type="entry name" value="DNA_mismatch_repair_CS"/>
</dbReference>
<evidence type="ECO:0000256" key="5">
    <source>
        <dbReference type="HAMAP-Rule" id="MF_00149"/>
    </source>
</evidence>
<evidence type="ECO:0000259" key="8">
    <source>
        <dbReference type="SMART" id="SM01340"/>
    </source>
</evidence>
<protein>
    <recommendedName>
        <fullName evidence="2 5">DNA mismatch repair protein MutL</fullName>
    </recommendedName>
</protein>
<dbReference type="NCBIfam" id="NF000949">
    <property type="entry name" value="PRK00095.1-2"/>
    <property type="match status" value="1"/>
</dbReference>
<keyword evidence="9" id="KW-0378">Hydrolase</keyword>
<dbReference type="SUPFAM" id="SSF118116">
    <property type="entry name" value="DNA mismatch repair protein MutL"/>
    <property type="match status" value="1"/>
</dbReference>
<dbReference type="InterPro" id="IPR036890">
    <property type="entry name" value="HATPase_C_sf"/>
</dbReference>
<keyword evidence="9" id="KW-0255">Endonuclease</keyword>
<dbReference type="Pfam" id="PF13589">
    <property type="entry name" value="HATPase_c_3"/>
    <property type="match status" value="1"/>
</dbReference>
<dbReference type="SMART" id="SM01340">
    <property type="entry name" value="DNA_mis_repair"/>
    <property type="match status" value="1"/>
</dbReference>
<name>A0A839HEK7_9GAMM</name>
<dbReference type="Gene3D" id="3.30.1540.20">
    <property type="entry name" value="MutL, C-terminal domain, dimerisation subdomain"/>
    <property type="match status" value="1"/>
</dbReference>
<accession>A0A839HEK7</accession>
<evidence type="ECO:0000256" key="1">
    <source>
        <dbReference type="ARBA" id="ARBA00006082"/>
    </source>
</evidence>
<keyword evidence="4 5" id="KW-0234">DNA repair</keyword>
<dbReference type="CDD" id="cd16926">
    <property type="entry name" value="HATPase_MutL-MLH-PMS-like"/>
    <property type="match status" value="1"/>
</dbReference>
<dbReference type="GO" id="GO:0030983">
    <property type="term" value="F:mismatched DNA binding"/>
    <property type="evidence" value="ECO:0007669"/>
    <property type="project" value="InterPro"/>
</dbReference>
<dbReference type="EMBL" id="JABVCQ010000029">
    <property type="protein sequence ID" value="MBB1126904.1"/>
    <property type="molecule type" value="Genomic_DNA"/>
</dbReference>
<evidence type="ECO:0000313" key="10">
    <source>
        <dbReference type="Proteomes" id="UP000548632"/>
    </source>
</evidence>
<dbReference type="GO" id="GO:0005524">
    <property type="term" value="F:ATP binding"/>
    <property type="evidence" value="ECO:0007669"/>
    <property type="project" value="InterPro"/>
</dbReference>
<dbReference type="InterPro" id="IPR037198">
    <property type="entry name" value="MutL_C_sf"/>
</dbReference>
<dbReference type="SUPFAM" id="SSF54211">
    <property type="entry name" value="Ribosomal protein S5 domain 2-like"/>
    <property type="match status" value="1"/>
</dbReference>
<comment type="function">
    <text evidence="5">This protein is involved in the repair of mismatches in DNA. It is required for dam-dependent methyl-directed DNA mismatch repair. May act as a 'molecular matchmaker', a protein that promotes the formation of a stable complex between two or more DNA-binding proteins in an ATP-dependent manner without itself being part of a final effector complex.</text>
</comment>